<dbReference type="GO" id="GO:0006790">
    <property type="term" value="P:sulfur compound metabolic process"/>
    <property type="evidence" value="ECO:0007669"/>
    <property type="project" value="TreeGrafter"/>
</dbReference>
<dbReference type="OrthoDB" id="6138663at2759"/>
<dbReference type="Gene3D" id="3.40.50.300">
    <property type="entry name" value="P-loop containing nucleotide triphosphate hydrolases"/>
    <property type="match status" value="1"/>
</dbReference>
<reference evidence="2" key="1">
    <citation type="submission" date="2015-10" db="EMBL/GenBank/DDBJ databases">
        <title>Daphnia magna gene sets from two clonal populations assembled and annotated with EvidentialGene.</title>
        <authorList>
            <person name="Gilbert D."/>
            <person name="Podicheti R."/>
            <person name="Orsini L."/>
            <person name="Colbourne J."/>
            <person name="Pfrender M."/>
        </authorList>
    </citation>
    <scope>NUCLEOTIDE SEQUENCE</scope>
</reference>
<name>A0A0P4XZ65_9CRUS</name>
<keyword evidence="2" id="KW-0808">Transferase</keyword>
<gene>
    <name evidence="3" type="ORF">APZ42_016411</name>
</gene>
<dbReference type="InterPro" id="IPR000863">
    <property type="entry name" value="Sulfotransferase_dom"/>
</dbReference>
<accession>A0A0P4XZ65</accession>
<dbReference type="GO" id="GO:0001517">
    <property type="term" value="F:N-acetylglucosamine 6-O-sulfotransferase activity"/>
    <property type="evidence" value="ECO:0007669"/>
    <property type="project" value="TreeGrafter"/>
</dbReference>
<dbReference type="PANTHER" id="PTHR10704:SF44">
    <property type="entry name" value="LD35051P-RELATED"/>
    <property type="match status" value="1"/>
</dbReference>
<evidence type="ECO:0000313" key="3">
    <source>
        <dbReference type="EMBL" id="KZS17529.1"/>
    </source>
</evidence>
<dbReference type="EMBL" id="GDIP01235943">
    <property type="protein sequence ID" value="JAI87458.1"/>
    <property type="molecule type" value="Transcribed_RNA"/>
</dbReference>
<dbReference type="SUPFAM" id="SSF52540">
    <property type="entry name" value="P-loop containing nucleoside triphosphate hydrolases"/>
    <property type="match status" value="1"/>
</dbReference>
<dbReference type="Proteomes" id="UP000076858">
    <property type="component" value="Unassembled WGS sequence"/>
</dbReference>
<dbReference type="InterPro" id="IPR027417">
    <property type="entry name" value="P-loop_NTPase"/>
</dbReference>
<dbReference type="Pfam" id="PF00685">
    <property type="entry name" value="Sulfotransfer_1"/>
    <property type="match status" value="1"/>
</dbReference>
<protein>
    <submittedName>
        <fullName evidence="2">Carbohydrate sulfotransferase</fullName>
    </submittedName>
</protein>
<evidence type="ECO:0000313" key="2">
    <source>
        <dbReference type="EMBL" id="JAI87458.1"/>
    </source>
</evidence>
<evidence type="ECO:0000259" key="1">
    <source>
        <dbReference type="Pfam" id="PF00685"/>
    </source>
</evidence>
<reference evidence="2" key="2">
    <citation type="submission" date="2015-10" db="EMBL/GenBank/DDBJ databases">
        <authorList>
            <person name="Gilbert D.G."/>
        </authorList>
    </citation>
    <scope>NUCLEOTIDE SEQUENCE</scope>
</reference>
<reference evidence="3 4" key="3">
    <citation type="submission" date="2016-03" db="EMBL/GenBank/DDBJ databases">
        <title>EvidentialGene: Evidence-directed Construction of Genes on Genomes.</title>
        <authorList>
            <person name="Gilbert D.G."/>
            <person name="Choi J.-H."/>
            <person name="Mockaitis K."/>
            <person name="Colbourne J."/>
            <person name="Pfrender M."/>
        </authorList>
    </citation>
    <scope>NUCLEOTIDE SEQUENCE [LARGE SCALE GENOMIC DNA]</scope>
    <source>
        <strain evidence="3 4">Xinb3</strain>
        <tissue evidence="3">Complete organism</tissue>
    </source>
</reference>
<proteinExistence type="predicted"/>
<keyword evidence="4" id="KW-1185">Reference proteome</keyword>
<dbReference type="PANTHER" id="PTHR10704">
    <property type="entry name" value="CARBOHYDRATE SULFOTRANSFERASE"/>
    <property type="match status" value="1"/>
</dbReference>
<evidence type="ECO:0000313" key="4">
    <source>
        <dbReference type="Proteomes" id="UP000076858"/>
    </source>
</evidence>
<dbReference type="STRING" id="35525.A0A0P4XZ65"/>
<dbReference type="EMBL" id="LRGB01000626">
    <property type="protein sequence ID" value="KZS17529.1"/>
    <property type="molecule type" value="Genomic_DNA"/>
</dbReference>
<organism evidence="2">
    <name type="scientific">Daphnia magna</name>
    <dbReference type="NCBI Taxonomy" id="35525"/>
    <lineage>
        <taxon>Eukaryota</taxon>
        <taxon>Metazoa</taxon>
        <taxon>Ecdysozoa</taxon>
        <taxon>Arthropoda</taxon>
        <taxon>Crustacea</taxon>
        <taxon>Branchiopoda</taxon>
        <taxon>Diplostraca</taxon>
        <taxon>Cladocera</taxon>
        <taxon>Anomopoda</taxon>
        <taxon>Daphniidae</taxon>
        <taxon>Daphnia</taxon>
    </lineage>
</organism>
<dbReference type="GO" id="GO:0006044">
    <property type="term" value="P:N-acetylglucosamine metabolic process"/>
    <property type="evidence" value="ECO:0007669"/>
    <property type="project" value="TreeGrafter"/>
</dbReference>
<dbReference type="InterPro" id="IPR051135">
    <property type="entry name" value="Gal/GlcNAc/GalNAc_ST"/>
</dbReference>
<sequence>MKHMTKVSVLIFFFVFLVLHLVVIKPYLDNINSNSDANQVGSELSDDAVPPPGKRILIVTKWRSGSTFLGEIISSAPGVFYSYEPLIYFEKHSGSKMELIRSLFQCQFPADYLRFVNGLSTEIGSQNYMIRNRRIWDECYYNRTLCYQPEFVNHLCPYYPIHLIKAVRLRVSELSTFLANDPAPKDWKIVHLIRDPRGTMSSRNSLTDWCYKDPTCIDVNHVCAELQEDLELIQRMIRDFSDRHYLMKFEDLAVNTEAETEKLFRFLGMSVTELTKAFLESHTQSDNQTKSDPYSTFRQSNAIAYGWKSKLSEKEIATITDVCAPALQMLSVL</sequence>
<feature type="domain" description="Sulfotransferase" evidence="1">
    <location>
        <begin position="55"/>
        <end position="328"/>
    </location>
</feature>
<dbReference type="AlphaFoldDB" id="A0A0P4XZ65"/>